<name>A0AAN9MSQ4_CANGL</name>
<proteinExistence type="predicted"/>
<accession>A0AAN9MSQ4</accession>
<organism evidence="2 3">
    <name type="scientific">Canavalia gladiata</name>
    <name type="common">Sword bean</name>
    <name type="synonym">Dolichos gladiatus</name>
    <dbReference type="NCBI Taxonomy" id="3824"/>
    <lineage>
        <taxon>Eukaryota</taxon>
        <taxon>Viridiplantae</taxon>
        <taxon>Streptophyta</taxon>
        <taxon>Embryophyta</taxon>
        <taxon>Tracheophyta</taxon>
        <taxon>Spermatophyta</taxon>
        <taxon>Magnoliopsida</taxon>
        <taxon>eudicotyledons</taxon>
        <taxon>Gunneridae</taxon>
        <taxon>Pentapetalae</taxon>
        <taxon>rosids</taxon>
        <taxon>fabids</taxon>
        <taxon>Fabales</taxon>
        <taxon>Fabaceae</taxon>
        <taxon>Papilionoideae</taxon>
        <taxon>50 kb inversion clade</taxon>
        <taxon>NPAAA clade</taxon>
        <taxon>indigoferoid/millettioid clade</taxon>
        <taxon>Phaseoleae</taxon>
        <taxon>Canavalia</taxon>
    </lineage>
</organism>
<protein>
    <submittedName>
        <fullName evidence="2">Uncharacterized protein</fullName>
    </submittedName>
</protein>
<gene>
    <name evidence="2" type="ORF">VNO77_01937</name>
</gene>
<evidence type="ECO:0000256" key="1">
    <source>
        <dbReference type="SAM" id="MobiDB-lite"/>
    </source>
</evidence>
<dbReference type="Proteomes" id="UP001367508">
    <property type="component" value="Unassembled WGS sequence"/>
</dbReference>
<dbReference type="AlphaFoldDB" id="A0AAN9MSQ4"/>
<sequence length="233" mass="26297">MGFEEQTRGHFVQGVAKTEVQSVGFEPGARQFWETSLPHDQAVMLCLGWGGKIVIYQLVPSKQGLIGHYGIPAGAWTFKMFLVIGLFRESSQDSSCHPSSEGYYIHLEIYEDYLTLARKEGVEIDHIKKQRRPTGDMVKYEFKFKLSPRLSFLFQLPEGANLTCCGDEAETKNRVNFEPSDSSSLDPSICLSSLLISLNLDPFFLLEFHQASPSSDPKKKSPENHSLVPFYNH</sequence>
<comment type="caution">
    <text evidence="2">The sequence shown here is derived from an EMBL/GenBank/DDBJ whole genome shotgun (WGS) entry which is preliminary data.</text>
</comment>
<evidence type="ECO:0000313" key="2">
    <source>
        <dbReference type="EMBL" id="KAK7359967.1"/>
    </source>
</evidence>
<keyword evidence="3" id="KW-1185">Reference proteome</keyword>
<reference evidence="2 3" key="1">
    <citation type="submission" date="2024-01" db="EMBL/GenBank/DDBJ databases">
        <title>The genomes of 5 underutilized Papilionoideae crops provide insights into root nodulation and disease resistanc.</title>
        <authorList>
            <person name="Jiang F."/>
        </authorList>
    </citation>
    <scope>NUCLEOTIDE SEQUENCE [LARGE SCALE GENOMIC DNA]</scope>
    <source>
        <strain evidence="2">LVBAO_FW01</strain>
        <tissue evidence="2">Leaves</tissue>
    </source>
</reference>
<evidence type="ECO:0000313" key="3">
    <source>
        <dbReference type="Proteomes" id="UP001367508"/>
    </source>
</evidence>
<dbReference type="EMBL" id="JAYMYQ010000001">
    <property type="protein sequence ID" value="KAK7359967.1"/>
    <property type="molecule type" value="Genomic_DNA"/>
</dbReference>
<feature type="region of interest" description="Disordered" evidence="1">
    <location>
        <begin position="212"/>
        <end position="233"/>
    </location>
</feature>